<keyword evidence="3 5" id="KW-0378">Hydrolase</keyword>
<reference evidence="9" key="1">
    <citation type="submission" date="2023-08" db="EMBL/GenBank/DDBJ databases">
        <authorList>
            <person name="Audoor S."/>
            <person name="Bilcke G."/>
        </authorList>
    </citation>
    <scope>NUCLEOTIDE SEQUENCE</scope>
</reference>
<dbReference type="Pfam" id="PF00708">
    <property type="entry name" value="Acylphosphatase"/>
    <property type="match status" value="1"/>
</dbReference>
<dbReference type="Proteomes" id="UP001295423">
    <property type="component" value="Unassembled WGS sequence"/>
</dbReference>
<evidence type="ECO:0000256" key="3">
    <source>
        <dbReference type="ARBA" id="ARBA00022801"/>
    </source>
</evidence>
<dbReference type="PANTHER" id="PTHR10029:SF3">
    <property type="entry name" value="ACYLPHOSPHATASE-RELATED"/>
    <property type="match status" value="1"/>
</dbReference>
<name>A0AAD2CFJ8_9STRA</name>
<feature type="active site" evidence="5">
    <location>
        <position position="101"/>
    </location>
</feature>
<feature type="region of interest" description="Disordered" evidence="7">
    <location>
        <begin position="192"/>
        <end position="214"/>
    </location>
</feature>
<feature type="domain" description="Acylphosphatase-like" evidence="8">
    <location>
        <begin position="86"/>
        <end position="184"/>
    </location>
</feature>
<comment type="catalytic activity">
    <reaction evidence="4 5">
        <text>an acyl phosphate + H2O = a carboxylate + phosphate + H(+)</text>
        <dbReference type="Rhea" id="RHEA:14965"/>
        <dbReference type="ChEBI" id="CHEBI:15377"/>
        <dbReference type="ChEBI" id="CHEBI:15378"/>
        <dbReference type="ChEBI" id="CHEBI:29067"/>
        <dbReference type="ChEBI" id="CHEBI:43474"/>
        <dbReference type="ChEBI" id="CHEBI:59918"/>
        <dbReference type="EC" id="3.6.1.7"/>
    </reaction>
</comment>
<evidence type="ECO:0000256" key="6">
    <source>
        <dbReference type="RuleBase" id="RU004168"/>
    </source>
</evidence>
<keyword evidence="10" id="KW-1185">Reference proteome</keyword>
<feature type="compositionally biased region" description="Polar residues" evidence="7">
    <location>
        <begin position="192"/>
        <end position="201"/>
    </location>
</feature>
<proteinExistence type="inferred from homology"/>
<gene>
    <name evidence="9" type="ORF">CYCCA115_LOCUS3045</name>
</gene>
<evidence type="ECO:0000256" key="2">
    <source>
        <dbReference type="ARBA" id="ARBA00012150"/>
    </source>
</evidence>
<evidence type="ECO:0000256" key="4">
    <source>
        <dbReference type="ARBA" id="ARBA00047645"/>
    </source>
</evidence>
<evidence type="ECO:0000256" key="5">
    <source>
        <dbReference type="PROSITE-ProRule" id="PRU00520"/>
    </source>
</evidence>
<dbReference type="EMBL" id="CAKOGP040000224">
    <property type="protein sequence ID" value="CAJ1932852.1"/>
    <property type="molecule type" value="Genomic_DNA"/>
</dbReference>
<sequence>MRISSTIIEQHAALQKSKALVILAASITALGYFTLQDQNPITIYTTISLSELSRMSSPSPSSTHQNRFIHPTTDANKNDNSIHLSGFSYRVHGKVQGVSFRKYTQQKATELGLSGWIRNNKSNGTVEGQVLCCSNNNNSNSNNNDKCNQMKMWLQNEGSPLSEIEHAHFETIDDEHENDDQDLQALWKNLCGSSSSKQNSEPVFEIRKTVGKRK</sequence>
<dbReference type="EC" id="3.6.1.7" evidence="2 5"/>
<dbReference type="AlphaFoldDB" id="A0AAD2CFJ8"/>
<evidence type="ECO:0000259" key="8">
    <source>
        <dbReference type="PROSITE" id="PS51160"/>
    </source>
</evidence>
<comment type="similarity">
    <text evidence="1 6">Belongs to the acylphosphatase family.</text>
</comment>
<dbReference type="PROSITE" id="PS51160">
    <property type="entry name" value="ACYLPHOSPHATASE_3"/>
    <property type="match status" value="1"/>
</dbReference>
<dbReference type="PROSITE" id="PS00150">
    <property type="entry name" value="ACYLPHOSPHATASE_1"/>
    <property type="match status" value="1"/>
</dbReference>
<dbReference type="InterPro" id="IPR020456">
    <property type="entry name" value="Acylphosphatase"/>
</dbReference>
<organism evidence="9 10">
    <name type="scientific">Cylindrotheca closterium</name>
    <dbReference type="NCBI Taxonomy" id="2856"/>
    <lineage>
        <taxon>Eukaryota</taxon>
        <taxon>Sar</taxon>
        <taxon>Stramenopiles</taxon>
        <taxon>Ochrophyta</taxon>
        <taxon>Bacillariophyta</taxon>
        <taxon>Bacillariophyceae</taxon>
        <taxon>Bacillariophycidae</taxon>
        <taxon>Bacillariales</taxon>
        <taxon>Bacillariaceae</taxon>
        <taxon>Cylindrotheca</taxon>
    </lineage>
</organism>
<dbReference type="InterPro" id="IPR001792">
    <property type="entry name" value="Acylphosphatase-like_dom"/>
</dbReference>
<accession>A0AAD2CFJ8</accession>
<dbReference type="Gene3D" id="3.30.70.100">
    <property type="match status" value="1"/>
</dbReference>
<feature type="active site" evidence="5">
    <location>
        <position position="119"/>
    </location>
</feature>
<protein>
    <recommendedName>
        <fullName evidence="2 5">acylphosphatase</fullName>
        <ecNumber evidence="2 5">3.6.1.7</ecNumber>
    </recommendedName>
</protein>
<evidence type="ECO:0000313" key="10">
    <source>
        <dbReference type="Proteomes" id="UP001295423"/>
    </source>
</evidence>
<evidence type="ECO:0000313" key="9">
    <source>
        <dbReference type="EMBL" id="CAJ1932852.1"/>
    </source>
</evidence>
<comment type="caution">
    <text evidence="9">The sequence shown here is derived from an EMBL/GenBank/DDBJ whole genome shotgun (WGS) entry which is preliminary data.</text>
</comment>
<dbReference type="InterPro" id="IPR017968">
    <property type="entry name" value="Acylphosphatase_CS"/>
</dbReference>
<evidence type="ECO:0000256" key="1">
    <source>
        <dbReference type="ARBA" id="ARBA00005614"/>
    </source>
</evidence>
<evidence type="ECO:0000256" key="7">
    <source>
        <dbReference type="SAM" id="MobiDB-lite"/>
    </source>
</evidence>
<dbReference type="GO" id="GO:0003998">
    <property type="term" value="F:acylphosphatase activity"/>
    <property type="evidence" value="ECO:0007669"/>
    <property type="project" value="UniProtKB-EC"/>
</dbReference>
<dbReference type="SUPFAM" id="SSF54975">
    <property type="entry name" value="Acylphosphatase/BLUF domain-like"/>
    <property type="match status" value="1"/>
</dbReference>
<dbReference type="PANTHER" id="PTHR10029">
    <property type="entry name" value="ACYLPHOSPHATASE"/>
    <property type="match status" value="1"/>
</dbReference>
<dbReference type="InterPro" id="IPR036046">
    <property type="entry name" value="Acylphosphatase-like_dom_sf"/>
</dbReference>